<evidence type="ECO:0000313" key="3">
    <source>
        <dbReference type="Proteomes" id="UP001595526"/>
    </source>
</evidence>
<dbReference type="RefSeq" id="WP_379025340.1">
    <property type="nucleotide sequence ID" value="NZ_JBHRTA010000057.1"/>
</dbReference>
<feature type="transmembrane region" description="Helical" evidence="1">
    <location>
        <begin position="51"/>
        <end position="73"/>
    </location>
</feature>
<comment type="caution">
    <text evidence="2">The sequence shown here is derived from an EMBL/GenBank/DDBJ whole genome shotgun (WGS) entry which is preliminary data.</text>
</comment>
<reference evidence="3" key="1">
    <citation type="journal article" date="2019" name="Int. J. Syst. Evol. Microbiol.">
        <title>The Global Catalogue of Microorganisms (GCM) 10K type strain sequencing project: providing services to taxonomists for standard genome sequencing and annotation.</title>
        <authorList>
            <consortium name="The Broad Institute Genomics Platform"/>
            <consortium name="The Broad Institute Genome Sequencing Center for Infectious Disease"/>
            <person name="Wu L."/>
            <person name="Ma J."/>
        </authorList>
    </citation>
    <scope>NUCLEOTIDE SEQUENCE [LARGE SCALE GENOMIC DNA]</scope>
    <source>
        <strain evidence="3">KCTC 52416</strain>
    </source>
</reference>
<accession>A0ABV7JQW9</accession>
<evidence type="ECO:0000313" key="2">
    <source>
        <dbReference type="EMBL" id="MFC3199577.1"/>
    </source>
</evidence>
<dbReference type="EMBL" id="JBHRTA010000057">
    <property type="protein sequence ID" value="MFC3199577.1"/>
    <property type="molecule type" value="Genomic_DNA"/>
</dbReference>
<protein>
    <submittedName>
        <fullName evidence="2">Uncharacterized protein</fullName>
    </submittedName>
</protein>
<sequence length="74" mass="8029">MNKQIIFIHGAGDDGYEAGEVLVASLRAALGKDTNHRYSPKAYLCYGNKRIDAGTGIFLAFLVSVGFGNLLYFV</sequence>
<name>A0ABV7JQW9_9SPHI</name>
<dbReference type="Proteomes" id="UP001595526">
    <property type="component" value="Unassembled WGS sequence"/>
</dbReference>
<keyword evidence="3" id="KW-1185">Reference proteome</keyword>
<keyword evidence="1" id="KW-0812">Transmembrane</keyword>
<gene>
    <name evidence="2" type="ORF">ACFOET_18315</name>
</gene>
<keyword evidence="1" id="KW-1133">Transmembrane helix</keyword>
<organism evidence="2 3">
    <name type="scientific">Parapedobacter deserti</name>
    <dbReference type="NCBI Taxonomy" id="1912957"/>
    <lineage>
        <taxon>Bacteria</taxon>
        <taxon>Pseudomonadati</taxon>
        <taxon>Bacteroidota</taxon>
        <taxon>Sphingobacteriia</taxon>
        <taxon>Sphingobacteriales</taxon>
        <taxon>Sphingobacteriaceae</taxon>
        <taxon>Parapedobacter</taxon>
    </lineage>
</organism>
<evidence type="ECO:0000256" key="1">
    <source>
        <dbReference type="SAM" id="Phobius"/>
    </source>
</evidence>
<proteinExistence type="predicted"/>
<keyword evidence="1" id="KW-0472">Membrane</keyword>